<evidence type="ECO:0000256" key="4">
    <source>
        <dbReference type="ARBA" id="ARBA00022692"/>
    </source>
</evidence>
<reference evidence="9" key="3">
    <citation type="submission" date="2015-06" db="UniProtKB">
        <authorList>
            <consortium name="EnsemblProtists"/>
        </authorList>
    </citation>
    <scope>IDENTIFICATION</scope>
</reference>
<dbReference type="OMA" id="TIIQCKG"/>
<keyword evidence="5 7" id="KW-1133">Transmembrane helix</keyword>
<feature type="transmembrane region" description="Helical" evidence="7">
    <location>
        <begin position="282"/>
        <end position="301"/>
    </location>
</feature>
<evidence type="ECO:0000256" key="1">
    <source>
        <dbReference type="ARBA" id="ARBA00004141"/>
    </source>
</evidence>
<dbReference type="InterPro" id="IPR006043">
    <property type="entry name" value="NCS2"/>
</dbReference>
<evidence type="ECO:0000256" key="3">
    <source>
        <dbReference type="ARBA" id="ARBA00022448"/>
    </source>
</evidence>
<feature type="transmembrane region" description="Helical" evidence="7">
    <location>
        <begin position="402"/>
        <end position="424"/>
    </location>
</feature>
<feature type="transmembrane region" description="Helical" evidence="7">
    <location>
        <begin position="372"/>
        <end position="396"/>
    </location>
</feature>
<evidence type="ECO:0000313" key="9">
    <source>
        <dbReference type="EnsemblProtists" id="EKX46569"/>
    </source>
</evidence>
<keyword evidence="3" id="KW-0813">Transport</keyword>
<dbReference type="GeneID" id="17303235"/>
<dbReference type="GO" id="GO:0042907">
    <property type="term" value="F:xanthine transmembrane transporter activity"/>
    <property type="evidence" value="ECO:0007669"/>
    <property type="project" value="TreeGrafter"/>
</dbReference>
<evidence type="ECO:0000256" key="2">
    <source>
        <dbReference type="ARBA" id="ARBA00008821"/>
    </source>
</evidence>
<dbReference type="EnsemblProtists" id="EKX46569">
    <property type="protein sequence ID" value="EKX46569"/>
    <property type="gene ID" value="GUITHDRAFT_51370"/>
</dbReference>
<evidence type="ECO:0000313" key="8">
    <source>
        <dbReference type="EMBL" id="EKX46569.1"/>
    </source>
</evidence>
<dbReference type="KEGG" id="gtt:GUITHDRAFT_51370"/>
<reference evidence="8 10" key="1">
    <citation type="journal article" date="2012" name="Nature">
        <title>Algal genomes reveal evolutionary mosaicism and the fate of nucleomorphs.</title>
        <authorList>
            <consortium name="DOE Joint Genome Institute"/>
            <person name="Curtis B.A."/>
            <person name="Tanifuji G."/>
            <person name="Burki F."/>
            <person name="Gruber A."/>
            <person name="Irimia M."/>
            <person name="Maruyama S."/>
            <person name="Arias M.C."/>
            <person name="Ball S.G."/>
            <person name="Gile G.H."/>
            <person name="Hirakawa Y."/>
            <person name="Hopkins J.F."/>
            <person name="Kuo A."/>
            <person name="Rensing S.A."/>
            <person name="Schmutz J."/>
            <person name="Symeonidi A."/>
            <person name="Elias M."/>
            <person name="Eveleigh R.J."/>
            <person name="Herman E.K."/>
            <person name="Klute M.J."/>
            <person name="Nakayama T."/>
            <person name="Obornik M."/>
            <person name="Reyes-Prieto A."/>
            <person name="Armbrust E.V."/>
            <person name="Aves S.J."/>
            <person name="Beiko R.G."/>
            <person name="Coutinho P."/>
            <person name="Dacks J.B."/>
            <person name="Durnford D.G."/>
            <person name="Fast N.M."/>
            <person name="Green B.R."/>
            <person name="Grisdale C.J."/>
            <person name="Hempel F."/>
            <person name="Henrissat B."/>
            <person name="Hoppner M.P."/>
            <person name="Ishida K."/>
            <person name="Kim E."/>
            <person name="Koreny L."/>
            <person name="Kroth P.G."/>
            <person name="Liu Y."/>
            <person name="Malik S.B."/>
            <person name="Maier U.G."/>
            <person name="McRose D."/>
            <person name="Mock T."/>
            <person name="Neilson J.A."/>
            <person name="Onodera N.T."/>
            <person name="Poole A.M."/>
            <person name="Pritham E.J."/>
            <person name="Richards T.A."/>
            <person name="Rocap G."/>
            <person name="Roy S.W."/>
            <person name="Sarai C."/>
            <person name="Schaack S."/>
            <person name="Shirato S."/>
            <person name="Slamovits C.H."/>
            <person name="Spencer D.F."/>
            <person name="Suzuki S."/>
            <person name="Worden A.Z."/>
            <person name="Zauner S."/>
            <person name="Barry K."/>
            <person name="Bell C."/>
            <person name="Bharti A.K."/>
            <person name="Crow J.A."/>
            <person name="Grimwood J."/>
            <person name="Kramer R."/>
            <person name="Lindquist E."/>
            <person name="Lucas S."/>
            <person name="Salamov A."/>
            <person name="McFadden G.I."/>
            <person name="Lane C.E."/>
            <person name="Keeling P.J."/>
            <person name="Gray M.W."/>
            <person name="Grigoriev I.V."/>
            <person name="Archibald J.M."/>
        </authorList>
    </citation>
    <scope>NUCLEOTIDE SEQUENCE</scope>
    <source>
        <strain evidence="8 10">CCMP2712</strain>
    </source>
</reference>
<dbReference type="HOGENOM" id="CLU_017959_7_0_1"/>
<feature type="non-terminal residue" evidence="8">
    <location>
        <position position="1"/>
    </location>
</feature>
<reference evidence="10" key="2">
    <citation type="submission" date="2012-11" db="EMBL/GenBank/DDBJ databases">
        <authorList>
            <person name="Kuo A."/>
            <person name="Curtis B.A."/>
            <person name="Tanifuji G."/>
            <person name="Burki F."/>
            <person name="Gruber A."/>
            <person name="Irimia M."/>
            <person name="Maruyama S."/>
            <person name="Arias M.C."/>
            <person name="Ball S.G."/>
            <person name="Gile G.H."/>
            <person name="Hirakawa Y."/>
            <person name="Hopkins J.F."/>
            <person name="Rensing S.A."/>
            <person name="Schmutz J."/>
            <person name="Symeonidi A."/>
            <person name="Elias M."/>
            <person name="Eveleigh R.J."/>
            <person name="Herman E.K."/>
            <person name="Klute M.J."/>
            <person name="Nakayama T."/>
            <person name="Obornik M."/>
            <person name="Reyes-Prieto A."/>
            <person name="Armbrust E.V."/>
            <person name="Aves S.J."/>
            <person name="Beiko R.G."/>
            <person name="Coutinho P."/>
            <person name="Dacks J.B."/>
            <person name="Durnford D.G."/>
            <person name="Fast N.M."/>
            <person name="Green B.R."/>
            <person name="Grisdale C."/>
            <person name="Hempe F."/>
            <person name="Henrissat B."/>
            <person name="Hoppner M.P."/>
            <person name="Ishida K.-I."/>
            <person name="Kim E."/>
            <person name="Koreny L."/>
            <person name="Kroth P.G."/>
            <person name="Liu Y."/>
            <person name="Malik S.-B."/>
            <person name="Maier U.G."/>
            <person name="McRose D."/>
            <person name="Mock T."/>
            <person name="Neilson J.A."/>
            <person name="Onodera N.T."/>
            <person name="Poole A.M."/>
            <person name="Pritham E.J."/>
            <person name="Richards T.A."/>
            <person name="Rocap G."/>
            <person name="Roy S.W."/>
            <person name="Sarai C."/>
            <person name="Schaack S."/>
            <person name="Shirato S."/>
            <person name="Slamovits C.H."/>
            <person name="Spencer D.F."/>
            <person name="Suzuki S."/>
            <person name="Worden A.Z."/>
            <person name="Zauner S."/>
            <person name="Barry K."/>
            <person name="Bell C."/>
            <person name="Bharti A.K."/>
            <person name="Crow J.A."/>
            <person name="Grimwood J."/>
            <person name="Kramer R."/>
            <person name="Lindquist E."/>
            <person name="Lucas S."/>
            <person name="Salamov A."/>
            <person name="McFadden G.I."/>
            <person name="Lane C.E."/>
            <person name="Keeling P.J."/>
            <person name="Gray M.W."/>
            <person name="Grigoriev I.V."/>
            <person name="Archibald J.M."/>
        </authorList>
    </citation>
    <scope>NUCLEOTIDE SEQUENCE</scope>
    <source>
        <strain evidence="10">CCMP2712</strain>
    </source>
</reference>
<feature type="non-terminal residue" evidence="8">
    <location>
        <position position="504"/>
    </location>
</feature>
<protein>
    <submittedName>
        <fullName evidence="8 9">Uncharacterized protein</fullName>
    </submittedName>
</protein>
<comment type="similarity">
    <text evidence="2">Belongs to the nucleobase:cation symporter-2 (NCS2) (TC 2.A.40) family.</text>
</comment>
<accession>L1JEK5</accession>
<dbReference type="InterPro" id="IPR006042">
    <property type="entry name" value="Xan_ur_permease"/>
</dbReference>
<feature type="transmembrane region" description="Helical" evidence="7">
    <location>
        <begin position="152"/>
        <end position="172"/>
    </location>
</feature>
<dbReference type="PANTHER" id="PTHR42810:SF2">
    <property type="entry name" value="PURINE PERMEASE C1399.01C-RELATED"/>
    <property type="match status" value="1"/>
</dbReference>
<evidence type="ECO:0000256" key="5">
    <source>
        <dbReference type="ARBA" id="ARBA00022989"/>
    </source>
</evidence>
<sequence>FFPLDKPIPWIMAIVMGLQHAIAMVGGIVTPALLLSGSNELRLSKEETRYLVSAGLIVSGIASLIQVHQLKVGRTGLVVGTGLISVAGTSFTFLPIARSTAAYMMQEDSPRASSHGERTEFSVGTCMVCSLLEVFISIVPQKFLRKLFPQHVAGVCVLLIGVGLTGTGIKYWGGGAFCAEHFAKRKVDYPSSSPCFPPDGRGPRNGQVKLAYGSKEYVTLGMLVFAILVLTEIFGSPFIRNCQVAFALMVGFSIAGLSRQLRFVNLDGVSSAPPFTFLFSKVFPISIYLPSIFPLLICFVITSVESIGDISASAEASQVETQGPVFERRLQGGLLADGLSSLLACLLTSMPTTTMSQNNGVIAMSRCASRRAGYACGVCLILMGSFSKLAALVLAIPDCVLGGMTTFLFSNIILSGIKLIGAALVDRRTRFVVAIAVGVGVGVAISPAWATNALWVREEVRARRNSDDAPTWQLLRDTTILVISSPYCIGTSIALLLNLLLPRD</sequence>
<name>L1JEK5_GUITC</name>
<dbReference type="Proteomes" id="UP000011087">
    <property type="component" value="Unassembled WGS sequence"/>
</dbReference>
<feature type="transmembrane region" description="Helical" evidence="7">
    <location>
        <begin position="480"/>
        <end position="501"/>
    </location>
</feature>
<evidence type="ECO:0000256" key="6">
    <source>
        <dbReference type="ARBA" id="ARBA00023136"/>
    </source>
</evidence>
<keyword evidence="10" id="KW-1185">Reference proteome</keyword>
<keyword evidence="4 7" id="KW-0812">Transmembrane</keyword>
<dbReference type="GO" id="GO:0005886">
    <property type="term" value="C:plasma membrane"/>
    <property type="evidence" value="ECO:0007669"/>
    <property type="project" value="UniProtKB-ARBA"/>
</dbReference>
<dbReference type="AlphaFoldDB" id="L1JEK5"/>
<evidence type="ECO:0000313" key="10">
    <source>
        <dbReference type="Proteomes" id="UP000011087"/>
    </source>
</evidence>
<dbReference type="OrthoDB" id="1641903at2759"/>
<comment type="subcellular location">
    <subcellularLocation>
        <location evidence="1">Membrane</location>
        <topology evidence="1">Multi-pass membrane protein</topology>
    </subcellularLocation>
</comment>
<dbReference type="PaxDb" id="55529-EKX46569"/>
<dbReference type="NCBIfam" id="TIGR00801">
    <property type="entry name" value="ncs2"/>
    <property type="match status" value="1"/>
</dbReference>
<dbReference type="EMBL" id="JH992994">
    <property type="protein sequence ID" value="EKX46569.1"/>
    <property type="molecule type" value="Genomic_DNA"/>
</dbReference>
<feature type="transmembrane region" description="Helical" evidence="7">
    <location>
        <begin position="217"/>
        <end position="235"/>
    </location>
</feature>
<keyword evidence="6 7" id="KW-0472">Membrane</keyword>
<gene>
    <name evidence="8" type="ORF">GUITHDRAFT_51370</name>
</gene>
<organism evidence="8">
    <name type="scientific">Guillardia theta (strain CCMP2712)</name>
    <name type="common">Cryptophyte</name>
    <dbReference type="NCBI Taxonomy" id="905079"/>
    <lineage>
        <taxon>Eukaryota</taxon>
        <taxon>Cryptophyceae</taxon>
        <taxon>Pyrenomonadales</taxon>
        <taxon>Geminigeraceae</taxon>
        <taxon>Guillardia</taxon>
    </lineage>
</organism>
<dbReference type="eggNOG" id="ENOG502QQD4">
    <property type="taxonomic scope" value="Eukaryota"/>
</dbReference>
<evidence type="ECO:0000256" key="7">
    <source>
        <dbReference type="SAM" id="Phobius"/>
    </source>
</evidence>
<proteinExistence type="inferred from homology"/>
<feature type="transmembrane region" description="Helical" evidence="7">
    <location>
        <begin position="242"/>
        <end position="262"/>
    </location>
</feature>
<feature type="transmembrane region" description="Helical" evidence="7">
    <location>
        <begin position="77"/>
        <end position="101"/>
    </location>
</feature>
<dbReference type="Pfam" id="PF00860">
    <property type="entry name" value="Xan_ur_permease"/>
    <property type="match status" value="2"/>
</dbReference>
<feature type="transmembrane region" description="Helical" evidence="7">
    <location>
        <begin position="431"/>
        <end position="450"/>
    </location>
</feature>
<feature type="transmembrane region" description="Helical" evidence="7">
    <location>
        <begin position="12"/>
        <end position="36"/>
    </location>
</feature>
<dbReference type="RefSeq" id="XP_005833549.1">
    <property type="nucleotide sequence ID" value="XM_005833492.1"/>
</dbReference>
<dbReference type="STRING" id="905079.L1JEK5"/>
<dbReference type="PANTHER" id="PTHR42810">
    <property type="entry name" value="PURINE PERMEASE C1399.01C-RELATED"/>
    <property type="match status" value="1"/>
</dbReference>
<feature type="transmembrane region" description="Helical" evidence="7">
    <location>
        <begin position="48"/>
        <end position="65"/>
    </location>
</feature>